<dbReference type="Proteomes" id="UP000245341">
    <property type="component" value="Unplaced"/>
</dbReference>
<keyword evidence="3" id="KW-1185">Reference proteome</keyword>
<feature type="region of interest" description="Disordered" evidence="2">
    <location>
        <begin position="1"/>
        <end position="31"/>
    </location>
</feature>
<organism evidence="3 4">
    <name type="scientific">Leptonychotes weddellii</name>
    <name type="common">Weddell seal</name>
    <name type="synonym">Otaria weddellii</name>
    <dbReference type="NCBI Taxonomy" id="9713"/>
    <lineage>
        <taxon>Eukaryota</taxon>
        <taxon>Metazoa</taxon>
        <taxon>Chordata</taxon>
        <taxon>Craniata</taxon>
        <taxon>Vertebrata</taxon>
        <taxon>Euteleostomi</taxon>
        <taxon>Mammalia</taxon>
        <taxon>Eutheria</taxon>
        <taxon>Laurasiatheria</taxon>
        <taxon>Carnivora</taxon>
        <taxon>Caniformia</taxon>
        <taxon>Pinnipedia</taxon>
        <taxon>Phocidae</taxon>
        <taxon>Monachinae</taxon>
        <taxon>Lobodontini</taxon>
        <taxon>Leptonychotes</taxon>
    </lineage>
</organism>
<dbReference type="GO" id="GO:0004865">
    <property type="term" value="F:protein serine/threonine phosphatase inhibitor activity"/>
    <property type="evidence" value="ECO:0007669"/>
    <property type="project" value="InterPro"/>
</dbReference>
<dbReference type="RefSeq" id="XP_030892525.1">
    <property type="nucleotide sequence ID" value="XM_031036665.1"/>
</dbReference>
<dbReference type="GeneID" id="115943592"/>
<sequence>MAQEKMELDSELLPSSTTTDDMLRRSSSAPLINGLGDNSQVFQADTLTTPRNNTTFMAQHCLFLSPSPIPIRASYGRLHQIKQVRRLSKLIAVQ</sequence>
<proteinExistence type="inferred from homology"/>
<dbReference type="PANTHER" id="PTHR22227">
    <property type="entry name" value="FAMILY WITH SEQUENCE SIMILARITY 122B ISOFORM X1"/>
    <property type="match status" value="1"/>
</dbReference>
<evidence type="ECO:0000313" key="4">
    <source>
        <dbReference type="RefSeq" id="XP_030892525.1"/>
    </source>
</evidence>
<feature type="compositionally biased region" description="Polar residues" evidence="2">
    <location>
        <begin position="13"/>
        <end position="31"/>
    </location>
</feature>
<dbReference type="PANTHER" id="PTHR22227:SF3">
    <property type="entry name" value="PABIR FAMILY MEMBER 1"/>
    <property type="match status" value="1"/>
</dbReference>
<dbReference type="GO" id="GO:0005737">
    <property type="term" value="C:cytoplasm"/>
    <property type="evidence" value="ECO:0007669"/>
    <property type="project" value="TreeGrafter"/>
</dbReference>
<dbReference type="AlphaFoldDB" id="A0A7F8RGM8"/>
<dbReference type="KEGG" id="lww:115943592"/>
<evidence type="ECO:0000256" key="2">
    <source>
        <dbReference type="SAM" id="MobiDB-lite"/>
    </source>
</evidence>
<comment type="similarity">
    <text evidence="1">Belongs to the FAM122 family.</text>
</comment>
<dbReference type="GO" id="GO:0044818">
    <property type="term" value="P:mitotic G2/M transition checkpoint"/>
    <property type="evidence" value="ECO:0007669"/>
    <property type="project" value="TreeGrafter"/>
</dbReference>
<evidence type="ECO:0000313" key="3">
    <source>
        <dbReference type="Proteomes" id="UP000245341"/>
    </source>
</evidence>
<dbReference type="GO" id="GO:0005634">
    <property type="term" value="C:nucleus"/>
    <property type="evidence" value="ECO:0007669"/>
    <property type="project" value="TreeGrafter"/>
</dbReference>
<dbReference type="OrthoDB" id="10036177at2759"/>
<gene>
    <name evidence="4" type="primary">LOC115943592</name>
</gene>
<evidence type="ECO:0000256" key="1">
    <source>
        <dbReference type="ARBA" id="ARBA00006725"/>
    </source>
</evidence>
<dbReference type="InterPro" id="IPR026716">
    <property type="entry name" value="PBIR1/2/3"/>
</dbReference>
<protein>
    <submittedName>
        <fullName evidence="4">Protein FAM122A-like</fullName>
    </submittedName>
</protein>
<accession>A0A7F8RGM8</accession>
<reference evidence="4" key="1">
    <citation type="submission" date="2025-08" db="UniProtKB">
        <authorList>
            <consortium name="RefSeq"/>
        </authorList>
    </citation>
    <scope>IDENTIFICATION</scope>
    <source>
        <tissue evidence="4">Liver</tissue>
    </source>
</reference>
<name>A0A7F8RGM8_LEPWE</name>